<keyword evidence="2" id="KW-0575">Peroxidase</keyword>
<organism evidence="2 3">
    <name type="scientific">Artemisia annua</name>
    <name type="common">Sweet wormwood</name>
    <dbReference type="NCBI Taxonomy" id="35608"/>
    <lineage>
        <taxon>Eukaryota</taxon>
        <taxon>Viridiplantae</taxon>
        <taxon>Streptophyta</taxon>
        <taxon>Embryophyta</taxon>
        <taxon>Tracheophyta</taxon>
        <taxon>Spermatophyta</taxon>
        <taxon>Magnoliopsida</taxon>
        <taxon>eudicotyledons</taxon>
        <taxon>Gunneridae</taxon>
        <taxon>Pentapetalae</taxon>
        <taxon>asterids</taxon>
        <taxon>campanulids</taxon>
        <taxon>Asterales</taxon>
        <taxon>Asteraceae</taxon>
        <taxon>Asteroideae</taxon>
        <taxon>Anthemideae</taxon>
        <taxon>Artemisiinae</taxon>
        <taxon>Artemisia</taxon>
    </lineage>
</organism>
<gene>
    <name evidence="2" type="ORF">CTI12_AA612410</name>
</gene>
<reference evidence="2 3" key="1">
    <citation type="journal article" date="2018" name="Mol. Plant">
        <title>The genome of Artemisia annua provides insight into the evolution of Asteraceae family and artemisinin biosynthesis.</title>
        <authorList>
            <person name="Shen Q."/>
            <person name="Zhang L."/>
            <person name="Liao Z."/>
            <person name="Wang S."/>
            <person name="Yan T."/>
            <person name="Shi P."/>
            <person name="Liu M."/>
            <person name="Fu X."/>
            <person name="Pan Q."/>
            <person name="Wang Y."/>
            <person name="Lv Z."/>
            <person name="Lu X."/>
            <person name="Zhang F."/>
            <person name="Jiang W."/>
            <person name="Ma Y."/>
            <person name="Chen M."/>
            <person name="Hao X."/>
            <person name="Li L."/>
            <person name="Tang Y."/>
            <person name="Lv G."/>
            <person name="Zhou Y."/>
            <person name="Sun X."/>
            <person name="Brodelius P.E."/>
            <person name="Rose J.K.C."/>
            <person name="Tang K."/>
        </authorList>
    </citation>
    <scope>NUCLEOTIDE SEQUENCE [LARGE SCALE GENOMIC DNA]</scope>
    <source>
        <strain evidence="3">cv. Huhao1</strain>
        <tissue evidence="2">Leaf</tissue>
    </source>
</reference>
<name>A0A2U1KEU3_ARTAN</name>
<proteinExistence type="predicted"/>
<dbReference type="STRING" id="35608.A0A2U1KEU3"/>
<keyword evidence="1" id="KW-0472">Membrane</keyword>
<keyword evidence="2" id="KW-0560">Oxidoreductase</keyword>
<sequence>MPEIQLGAHTIRSHGAQVARVHMPDWFVLLFLVAIEVILNVIELFHHFVGAEMVDDLRYPLQDITGPLIAISLKEYAYSLLSPDQYRADSYAHI</sequence>
<feature type="transmembrane region" description="Helical" evidence="1">
    <location>
        <begin position="26"/>
        <end position="49"/>
    </location>
</feature>
<evidence type="ECO:0000313" key="2">
    <source>
        <dbReference type="EMBL" id="PWA35123.1"/>
    </source>
</evidence>
<dbReference type="Proteomes" id="UP000245207">
    <property type="component" value="Unassembled WGS sequence"/>
</dbReference>
<keyword evidence="1" id="KW-1133">Transmembrane helix</keyword>
<accession>A0A2U1KEU3</accession>
<dbReference type="EMBL" id="PKPP01020639">
    <property type="protein sequence ID" value="PWA35123.1"/>
    <property type="molecule type" value="Genomic_DNA"/>
</dbReference>
<keyword evidence="1" id="KW-0812">Transmembrane</keyword>
<evidence type="ECO:0000256" key="1">
    <source>
        <dbReference type="SAM" id="Phobius"/>
    </source>
</evidence>
<keyword evidence="3" id="KW-1185">Reference proteome</keyword>
<dbReference type="GO" id="GO:0004601">
    <property type="term" value="F:peroxidase activity"/>
    <property type="evidence" value="ECO:0007669"/>
    <property type="project" value="UniProtKB-KW"/>
</dbReference>
<dbReference type="OrthoDB" id="10030083at2759"/>
<protein>
    <submittedName>
        <fullName evidence="2">Phosphatidic acid phosphatase/chloroperoxidase, N-terminal</fullName>
    </submittedName>
</protein>
<dbReference type="AlphaFoldDB" id="A0A2U1KEU3"/>
<comment type="caution">
    <text evidence="2">The sequence shown here is derived from an EMBL/GenBank/DDBJ whole genome shotgun (WGS) entry which is preliminary data.</text>
</comment>
<evidence type="ECO:0000313" key="3">
    <source>
        <dbReference type="Proteomes" id="UP000245207"/>
    </source>
</evidence>